<dbReference type="EMBL" id="BSOS01000122">
    <property type="protein sequence ID" value="GLR69081.1"/>
    <property type="molecule type" value="Genomic_DNA"/>
</dbReference>
<evidence type="ECO:0000256" key="3">
    <source>
        <dbReference type="ARBA" id="ARBA00023172"/>
    </source>
</evidence>
<keyword evidence="1" id="KW-0159">Chromosome partition</keyword>
<dbReference type="Pfam" id="PF00589">
    <property type="entry name" value="Phage_integrase"/>
    <property type="match status" value="1"/>
</dbReference>
<dbReference type="PROSITE" id="PS51898">
    <property type="entry name" value="TYR_RECOMBINASE"/>
    <property type="match status" value="1"/>
</dbReference>
<keyword evidence="6" id="KW-1185">Reference proteome</keyword>
<organism evidence="5 6">
    <name type="scientific">Acidocella aquatica</name>
    <dbReference type="NCBI Taxonomy" id="1922313"/>
    <lineage>
        <taxon>Bacteria</taxon>
        <taxon>Pseudomonadati</taxon>
        <taxon>Pseudomonadota</taxon>
        <taxon>Alphaproteobacteria</taxon>
        <taxon>Acetobacterales</taxon>
        <taxon>Acidocellaceae</taxon>
        <taxon>Acidocella</taxon>
    </lineage>
</organism>
<dbReference type="RefSeq" id="WP_284259945.1">
    <property type="nucleotide sequence ID" value="NZ_BSOS01000122.1"/>
</dbReference>
<dbReference type="Proteomes" id="UP001156641">
    <property type="component" value="Unassembled WGS sequence"/>
</dbReference>
<dbReference type="Gene3D" id="1.10.443.10">
    <property type="entry name" value="Intergrase catalytic core"/>
    <property type="match status" value="1"/>
</dbReference>
<reference evidence="6" key="1">
    <citation type="journal article" date="2019" name="Int. J. Syst. Evol. Microbiol.">
        <title>The Global Catalogue of Microorganisms (GCM) 10K type strain sequencing project: providing services to taxonomists for standard genome sequencing and annotation.</title>
        <authorList>
            <consortium name="The Broad Institute Genomics Platform"/>
            <consortium name="The Broad Institute Genome Sequencing Center for Infectious Disease"/>
            <person name="Wu L."/>
            <person name="Ma J."/>
        </authorList>
    </citation>
    <scope>NUCLEOTIDE SEQUENCE [LARGE SCALE GENOMIC DNA]</scope>
    <source>
        <strain evidence="6">NBRC 112502</strain>
    </source>
</reference>
<dbReference type="PANTHER" id="PTHR30349">
    <property type="entry name" value="PHAGE INTEGRASE-RELATED"/>
    <property type="match status" value="1"/>
</dbReference>
<protein>
    <submittedName>
        <fullName evidence="5">Integrase/recombinase y4rB</fullName>
    </submittedName>
</protein>
<evidence type="ECO:0000256" key="2">
    <source>
        <dbReference type="ARBA" id="ARBA00022908"/>
    </source>
</evidence>
<keyword evidence="3" id="KW-0233">DNA recombination</keyword>
<dbReference type="InterPro" id="IPR013762">
    <property type="entry name" value="Integrase-like_cat_sf"/>
</dbReference>
<accession>A0ABQ6AA64</accession>
<name>A0ABQ6AA64_9PROT</name>
<sequence length="310" mass="35483">MSAMRDALRDYLAMRRALGFKLVSDGTALLSFVAFLEEARADYISTEIALAWAQIPTSVQPAQWARRLGFVRGFARYCSAIDPRNEIPPVGLLPFEYQRQAPYFFSDKDIEALLLAALARPAKDGLANHTYHCLLGLLSVTGLRISEALNLMLDDVDLVDGILTIRSSKFGKSRMVPLHFSTVTALVDYRERRGRFLAGRQIPHWFVNRRGTKVLCDAVEGMFRRLADRLGLVGKKGKRRPRIHDLRHRFAMQTLMRWYDNGQDIERLLPVLSAYLGHVEVRDTYWYLSGFPQLLAAAKDRLERRWEVTL</sequence>
<dbReference type="PANTHER" id="PTHR30349:SF81">
    <property type="entry name" value="TYROSINE RECOMBINASE XERC"/>
    <property type="match status" value="1"/>
</dbReference>
<evidence type="ECO:0000259" key="4">
    <source>
        <dbReference type="PROSITE" id="PS51898"/>
    </source>
</evidence>
<evidence type="ECO:0000313" key="5">
    <source>
        <dbReference type="EMBL" id="GLR69081.1"/>
    </source>
</evidence>
<dbReference type="InterPro" id="IPR050090">
    <property type="entry name" value="Tyrosine_recombinase_XerCD"/>
</dbReference>
<dbReference type="InterPro" id="IPR011010">
    <property type="entry name" value="DNA_brk_join_enz"/>
</dbReference>
<feature type="domain" description="Tyr recombinase" evidence="4">
    <location>
        <begin position="100"/>
        <end position="300"/>
    </location>
</feature>
<gene>
    <name evidence="5" type="ORF">GCM10010909_37680</name>
</gene>
<keyword evidence="2" id="KW-0229">DNA integration</keyword>
<evidence type="ECO:0000313" key="6">
    <source>
        <dbReference type="Proteomes" id="UP001156641"/>
    </source>
</evidence>
<dbReference type="SUPFAM" id="SSF56349">
    <property type="entry name" value="DNA breaking-rejoining enzymes"/>
    <property type="match status" value="1"/>
</dbReference>
<comment type="caution">
    <text evidence="5">The sequence shown here is derived from an EMBL/GenBank/DDBJ whole genome shotgun (WGS) entry which is preliminary data.</text>
</comment>
<dbReference type="InterPro" id="IPR002104">
    <property type="entry name" value="Integrase_catalytic"/>
</dbReference>
<proteinExistence type="predicted"/>
<evidence type="ECO:0000256" key="1">
    <source>
        <dbReference type="ARBA" id="ARBA00022829"/>
    </source>
</evidence>